<proteinExistence type="predicted"/>
<dbReference type="Proteomes" id="UP000652354">
    <property type="component" value="Unassembled WGS sequence"/>
</dbReference>
<reference evidence="1" key="1">
    <citation type="submission" date="2021-01" db="EMBL/GenBank/DDBJ databases">
        <title>Whole genome shotgun sequence of Demequina activiva NBRC 110675.</title>
        <authorList>
            <person name="Komaki H."/>
            <person name="Tamura T."/>
        </authorList>
    </citation>
    <scope>NUCLEOTIDE SEQUENCE</scope>
    <source>
        <strain evidence="1">NBRC 110675</strain>
    </source>
</reference>
<dbReference type="AlphaFoldDB" id="A0A919Q019"/>
<accession>A0A919Q019</accession>
<evidence type="ECO:0000313" key="2">
    <source>
        <dbReference type="Proteomes" id="UP000652354"/>
    </source>
</evidence>
<organism evidence="1 2">
    <name type="scientific">Demequina activiva</name>
    <dbReference type="NCBI Taxonomy" id="1582364"/>
    <lineage>
        <taxon>Bacteria</taxon>
        <taxon>Bacillati</taxon>
        <taxon>Actinomycetota</taxon>
        <taxon>Actinomycetes</taxon>
        <taxon>Micrococcales</taxon>
        <taxon>Demequinaceae</taxon>
        <taxon>Demequina</taxon>
    </lineage>
</organism>
<keyword evidence="2" id="KW-1185">Reference proteome</keyword>
<gene>
    <name evidence="1" type="ORF">Dac01nite_05720</name>
</gene>
<dbReference type="InterPro" id="IPR013324">
    <property type="entry name" value="RNA_pol_sigma_r3/r4-like"/>
</dbReference>
<evidence type="ECO:0000313" key="1">
    <source>
        <dbReference type="EMBL" id="GIG53820.1"/>
    </source>
</evidence>
<dbReference type="Gene3D" id="1.10.10.10">
    <property type="entry name" value="Winged helix-like DNA-binding domain superfamily/Winged helix DNA-binding domain"/>
    <property type="match status" value="1"/>
</dbReference>
<dbReference type="RefSeq" id="WP_203653244.1">
    <property type="nucleotide sequence ID" value="NZ_BONR01000001.1"/>
</dbReference>
<dbReference type="InterPro" id="IPR036388">
    <property type="entry name" value="WH-like_DNA-bd_sf"/>
</dbReference>
<dbReference type="EMBL" id="BONR01000001">
    <property type="protein sequence ID" value="GIG53820.1"/>
    <property type="molecule type" value="Genomic_DNA"/>
</dbReference>
<evidence type="ECO:0008006" key="3">
    <source>
        <dbReference type="Google" id="ProtNLM"/>
    </source>
</evidence>
<name>A0A919Q019_9MICO</name>
<sequence length="162" mass="17071">MASIEHTAGALYGDRALAAYGFVLSGSVEGGEALVRSAVAHVLARRWRRGRLADRVRERMLAAQCAALRSESGSTASAADARVEAGALDDVDLAVAQLDPWVRVAMVLRYRDERDVADVAAALRLRPAEVEALLAAGREHLATRLGVSAAPVTRMAVVGGGR</sequence>
<protein>
    <recommendedName>
        <fullName evidence="3">Sigma-70, region 4</fullName>
    </recommendedName>
</protein>
<dbReference type="SUPFAM" id="SSF88659">
    <property type="entry name" value="Sigma3 and sigma4 domains of RNA polymerase sigma factors"/>
    <property type="match status" value="1"/>
</dbReference>
<comment type="caution">
    <text evidence="1">The sequence shown here is derived from an EMBL/GenBank/DDBJ whole genome shotgun (WGS) entry which is preliminary data.</text>
</comment>